<evidence type="ECO:0000313" key="1">
    <source>
        <dbReference type="EMBL" id="KKM22159.1"/>
    </source>
</evidence>
<sequence length="61" mass="7246">MWWPEGPKPDASLAPVHQDLDLGPPFVRNVSPKPLWSTPKRLQVRLFQKRRHKWRLRLPLA</sequence>
<proteinExistence type="predicted"/>
<comment type="caution">
    <text evidence="1">The sequence shown here is derived from an EMBL/GenBank/DDBJ whole genome shotgun (WGS) entry which is preliminary data.</text>
</comment>
<accession>A0A0F9IQI3</accession>
<protein>
    <submittedName>
        <fullName evidence="1">Uncharacterized protein</fullName>
    </submittedName>
</protein>
<dbReference type="AlphaFoldDB" id="A0A0F9IQI3"/>
<gene>
    <name evidence="1" type="ORF">LCGC14_1628160</name>
</gene>
<dbReference type="EMBL" id="LAZR01013396">
    <property type="protein sequence ID" value="KKM22159.1"/>
    <property type="molecule type" value="Genomic_DNA"/>
</dbReference>
<reference evidence="1" key="1">
    <citation type="journal article" date="2015" name="Nature">
        <title>Complex archaea that bridge the gap between prokaryotes and eukaryotes.</title>
        <authorList>
            <person name="Spang A."/>
            <person name="Saw J.H."/>
            <person name="Jorgensen S.L."/>
            <person name="Zaremba-Niedzwiedzka K."/>
            <person name="Martijn J."/>
            <person name="Lind A.E."/>
            <person name="van Eijk R."/>
            <person name="Schleper C."/>
            <person name="Guy L."/>
            <person name="Ettema T.J."/>
        </authorList>
    </citation>
    <scope>NUCLEOTIDE SEQUENCE</scope>
</reference>
<name>A0A0F9IQI3_9ZZZZ</name>
<organism evidence="1">
    <name type="scientific">marine sediment metagenome</name>
    <dbReference type="NCBI Taxonomy" id="412755"/>
    <lineage>
        <taxon>unclassified sequences</taxon>
        <taxon>metagenomes</taxon>
        <taxon>ecological metagenomes</taxon>
    </lineage>
</organism>